<accession>A0A0F9SQZ8</accession>
<evidence type="ECO:0000256" key="2">
    <source>
        <dbReference type="ARBA" id="ARBA00022730"/>
    </source>
</evidence>
<dbReference type="HAMAP" id="MF_01307_B">
    <property type="entry name" value="Ribosomal_uS5_B"/>
    <property type="match status" value="1"/>
</dbReference>
<dbReference type="FunFam" id="3.30.230.10:FF:000002">
    <property type="entry name" value="30S ribosomal protein S5"/>
    <property type="match status" value="1"/>
</dbReference>
<dbReference type="SUPFAM" id="SSF54768">
    <property type="entry name" value="dsRNA-binding domain-like"/>
    <property type="match status" value="1"/>
</dbReference>
<dbReference type="PANTHER" id="PTHR48277">
    <property type="entry name" value="MITOCHONDRIAL RIBOSOMAL PROTEIN S5"/>
    <property type="match status" value="1"/>
</dbReference>
<keyword evidence="2" id="KW-0699">rRNA-binding</keyword>
<dbReference type="SUPFAM" id="SSF54211">
    <property type="entry name" value="Ribosomal protein S5 domain 2-like"/>
    <property type="match status" value="1"/>
</dbReference>
<evidence type="ECO:0000256" key="1">
    <source>
        <dbReference type="ARBA" id="ARBA00008945"/>
    </source>
</evidence>
<dbReference type="PROSITE" id="PS00585">
    <property type="entry name" value="RIBOSOMAL_S5"/>
    <property type="match status" value="1"/>
</dbReference>
<dbReference type="InterPro" id="IPR014721">
    <property type="entry name" value="Ribsml_uS5_D2-typ_fold_subgr"/>
</dbReference>
<dbReference type="GO" id="GO:0042254">
    <property type="term" value="P:ribosome biogenesis"/>
    <property type="evidence" value="ECO:0007669"/>
    <property type="project" value="UniProtKB-ARBA"/>
</dbReference>
<comment type="caution">
    <text evidence="7">The sequence shown here is derived from an EMBL/GenBank/DDBJ whole genome shotgun (WGS) entry which is preliminary data.</text>
</comment>
<dbReference type="EMBL" id="LAZR01000539">
    <property type="protein sequence ID" value="KKN64947.1"/>
    <property type="molecule type" value="Genomic_DNA"/>
</dbReference>
<comment type="similarity">
    <text evidence="1">Belongs to the universal ribosomal protein uS5 family.</text>
</comment>
<proteinExistence type="inferred from homology"/>
<protein>
    <recommendedName>
        <fullName evidence="6">S5 DRBM domain-containing protein</fullName>
    </recommendedName>
</protein>
<organism evidence="7">
    <name type="scientific">marine sediment metagenome</name>
    <dbReference type="NCBI Taxonomy" id="412755"/>
    <lineage>
        <taxon>unclassified sequences</taxon>
        <taxon>metagenomes</taxon>
        <taxon>ecological metagenomes</taxon>
    </lineage>
</organism>
<dbReference type="GO" id="GO:0006412">
    <property type="term" value="P:translation"/>
    <property type="evidence" value="ECO:0007669"/>
    <property type="project" value="InterPro"/>
</dbReference>
<dbReference type="PROSITE" id="PS50881">
    <property type="entry name" value="S5_DSRBD"/>
    <property type="match status" value="1"/>
</dbReference>
<dbReference type="AlphaFoldDB" id="A0A0F9SQZ8"/>
<evidence type="ECO:0000256" key="5">
    <source>
        <dbReference type="ARBA" id="ARBA00023274"/>
    </source>
</evidence>
<dbReference type="InterPro" id="IPR020568">
    <property type="entry name" value="Ribosomal_Su5_D2-typ_SF"/>
</dbReference>
<dbReference type="Gene3D" id="3.30.230.10">
    <property type="match status" value="1"/>
</dbReference>
<keyword evidence="5" id="KW-0687">Ribonucleoprotein</keyword>
<dbReference type="InterPro" id="IPR013810">
    <property type="entry name" value="Ribosomal_uS5_N"/>
</dbReference>
<dbReference type="Pfam" id="PF00333">
    <property type="entry name" value="Ribosomal_S5"/>
    <property type="match status" value="1"/>
</dbReference>
<keyword evidence="4" id="KW-0689">Ribosomal protein</keyword>
<dbReference type="GO" id="GO:0003735">
    <property type="term" value="F:structural constituent of ribosome"/>
    <property type="evidence" value="ECO:0007669"/>
    <property type="project" value="InterPro"/>
</dbReference>
<dbReference type="Pfam" id="PF03719">
    <property type="entry name" value="Ribosomal_S5_C"/>
    <property type="match status" value="1"/>
</dbReference>
<name>A0A0F9SQZ8_9ZZZZ</name>
<dbReference type="Gene3D" id="3.30.160.20">
    <property type="match status" value="1"/>
</dbReference>
<feature type="domain" description="S5 DRBM" evidence="6">
    <location>
        <begin position="19"/>
        <end position="82"/>
    </location>
</feature>
<evidence type="ECO:0000256" key="4">
    <source>
        <dbReference type="ARBA" id="ARBA00022980"/>
    </source>
</evidence>
<dbReference type="NCBIfam" id="TIGR01021">
    <property type="entry name" value="rpsE_bact"/>
    <property type="match status" value="1"/>
</dbReference>
<dbReference type="FunFam" id="3.30.160.20:FF:000001">
    <property type="entry name" value="30S ribosomal protein S5"/>
    <property type="match status" value="1"/>
</dbReference>
<dbReference type="InterPro" id="IPR018192">
    <property type="entry name" value="Ribosomal_uS5_N_CS"/>
</dbReference>
<keyword evidence="3" id="KW-0694">RNA-binding</keyword>
<dbReference type="PANTHER" id="PTHR48277:SF1">
    <property type="entry name" value="MITOCHONDRIAL RIBOSOMAL PROTEIN S5"/>
    <property type="match status" value="1"/>
</dbReference>
<sequence length="170" mass="18092">MAFDKRKPTRDAFDGESDLEDNVVQIYRCSKVVKGGRRFSFAALVVVGDRKGRVGIGYGKANEVPVAVAKGVAEARKTMKPIALNGKTIPHRIEGRCGASRVLLIPASEGTGVIAGKKLRPLLELVGIHNVLSKAYGSTAPKNLIKAGMDALLKLRTAETISALRGVSVQ</sequence>
<dbReference type="GO" id="GO:0005737">
    <property type="term" value="C:cytoplasm"/>
    <property type="evidence" value="ECO:0007669"/>
    <property type="project" value="UniProtKB-ARBA"/>
</dbReference>
<evidence type="ECO:0000256" key="3">
    <source>
        <dbReference type="ARBA" id="ARBA00022884"/>
    </source>
</evidence>
<evidence type="ECO:0000259" key="6">
    <source>
        <dbReference type="PROSITE" id="PS50881"/>
    </source>
</evidence>
<dbReference type="GO" id="GO:0015935">
    <property type="term" value="C:small ribosomal subunit"/>
    <property type="evidence" value="ECO:0007669"/>
    <property type="project" value="InterPro"/>
</dbReference>
<dbReference type="GO" id="GO:0019843">
    <property type="term" value="F:rRNA binding"/>
    <property type="evidence" value="ECO:0007669"/>
    <property type="project" value="UniProtKB-KW"/>
</dbReference>
<evidence type="ECO:0000313" key="7">
    <source>
        <dbReference type="EMBL" id="KKN64947.1"/>
    </source>
</evidence>
<gene>
    <name evidence="7" type="ORF">LCGC14_0486440</name>
</gene>
<dbReference type="InterPro" id="IPR005712">
    <property type="entry name" value="Ribosomal_uS5_bac-type"/>
</dbReference>
<dbReference type="InterPro" id="IPR000851">
    <property type="entry name" value="Ribosomal_uS5"/>
</dbReference>
<reference evidence="7" key="1">
    <citation type="journal article" date="2015" name="Nature">
        <title>Complex archaea that bridge the gap between prokaryotes and eukaryotes.</title>
        <authorList>
            <person name="Spang A."/>
            <person name="Saw J.H."/>
            <person name="Jorgensen S.L."/>
            <person name="Zaremba-Niedzwiedzka K."/>
            <person name="Martijn J."/>
            <person name="Lind A.E."/>
            <person name="van Eijk R."/>
            <person name="Schleper C."/>
            <person name="Guy L."/>
            <person name="Ettema T.J."/>
        </authorList>
    </citation>
    <scope>NUCLEOTIDE SEQUENCE</scope>
</reference>
<dbReference type="InterPro" id="IPR005324">
    <property type="entry name" value="Ribosomal_uS5_C"/>
</dbReference>